<comment type="caution">
    <text evidence="1">The sequence shown here is derived from an EMBL/GenBank/DDBJ whole genome shotgun (WGS) entry which is preliminary data.</text>
</comment>
<proteinExistence type="predicted"/>
<organism evidence="1">
    <name type="scientific">bioreactor metagenome</name>
    <dbReference type="NCBI Taxonomy" id="1076179"/>
    <lineage>
        <taxon>unclassified sequences</taxon>
        <taxon>metagenomes</taxon>
        <taxon>ecological metagenomes</taxon>
    </lineage>
</organism>
<gene>
    <name evidence="1" type="ORF">SDC9_170248</name>
</gene>
<evidence type="ECO:0000313" key="1">
    <source>
        <dbReference type="EMBL" id="MPN22863.1"/>
    </source>
</evidence>
<reference evidence="1" key="1">
    <citation type="submission" date="2019-08" db="EMBL/GenBank/DDBJ databases">
        <authorList>
            <person name="Kucharzyk K."/>
            <person name="Murdoch R.W."/>
            <person name="Higgins S."/>
            <person name="Loffler F."/>
        </authorList>
    </citation>
    <scope>NUCLEOTIDE SEQUENCE</scope>
</reference>
<sequence length="77" mass="8359">MGKPVTKLLSRTIGECNDENPLCLRPLHDLVGGSCNNGARLATTRPGIHQNIAVRSGIRYSITLLLIEFHFIASTSV</sequence>
<name>A0A645GGK4_9ZZZZ</name>
<protein>
    <submittedName>
        <fullName evidence="1">Uncharacterized protein</fullName>
    </submittedName>
</protein>
<dbReference type="EMBL" id="VSSQ01071202">
    <property type="protein sequence ID" value="MPN22863.1"/>
    <property type="molecule type" value="Genomic_DNA"/>
</dbReference>
<accession>A0A645GGK4</accession>
<dbReference type="AlphaFoldDB" id="A0A645GGK4"/>